<keyword evidence="2" id="KW-1185">Reference proteome</keyword>
<proteinExistence type="predicted"/>
<dbReference type="EMBL" id="CM044701">
    <property type="protein sequence ID" value="KAI5683068.1"/>
    <property type="molecule type" value="Genomic_DNA"/>
</dbReference>
<evidence type="ECO:0000313" key="1">
    <source>
        <dbReference type="EMBL" id="KAI5683068.1"/>
    </source>
</evidence>
<dbReference type="Proteomes" id="UP001060085">
    <property type="component" value="Linkage Group LG01"/>
</dbReference>
<organism evidence="1 2">
    <name type="scientific">Catharanthus roseus</name>
    <name type="common">Madagascar periwinkle</name>
    <name type="synonym">Vinca rosea</name>
    <dbReference type="NCBI Taxonomy" id="4058"/>
    <lineage>
        <taxon>Eukaryota</taxon>
        <taxon>Viridiplantae</taxon>
        <taxon>Streptophyta</taxon>
        <taxon>Embryophyta</taxon>
        <taxon>Tracheophyta</taxon>
        <taxon>Spermatophyta</taxon>
        <taxon>Magnoliopsida</taxon>
        <taxon>eudicotyledons</taxon>
        <taxon>Gunneridae</taxon>
        <taxon>Pentapetalae</taxon>
        <taxon>asterids</taxon>
        <taxon>lamiids</taxon>
        <taxon>Gentianales</taxon>
        <taxon>Apocynaceae</taxon>
        <taxon>Rauvolfioideae</taxon>
        <taxon>Vinceae</taxon>
        <taxon>Catharanthinae</taxon>
        <taxon>Catharanthus</taxon>
    </lineage>
</organism>
<reference evidence="2" key="1">
    <citation type="journal article" date="2023" name="Nat. Plants">
        <title>Single-cell RNA sequencing provides a high-resolution roadmap for understanding the multicellular compartmentation of specialized metabolism.</title>
        <authorList>
            <person name="Sun S."/>
            <person name="Shen X."/>
            <person name="Li Y."/>
            <person name="Li Y."/>
            <person name="Wang S."/>
            <person name="Li R."/>
            <person name="Zhang H."/>
            <person name="Shen G."/>
            <person name="Guo B."/>
            <person name="Wei J."/>
            <person name="Xu J."/>
            <person name="St-Pierre B."/>
            <person name="Chen S."/>
            <person name="Sun C."/>
        </authorList>
    </citation>
    <scope>NUCLEOTIDE SEQUENCE [LARGE SCALE GENOMIC DNA]</scope>
</reference>
<accession>A0ACC0CE90</accession>
<gene>
    <name evidence="1" type="ORF">M9H77_04296</name>
</gene>
<protein>
    <submittedName>
        <fullName evidence="1">Uncharacterized protein</fullName>
    </submittedName>
</protein>
<sequence>MMWCPRRPIGPHPPQPTLLLEWIYSHEFESSTPSEEALKKSPSSSSPHAYANAHRFESATHGPSSTRGPYLAIPFAMSKWISQGDHSESISMVSTNNTTKVASSKASSVDVNRLDMQEHQGVVPRAKAK</sequence>
<comment type="caution">
    <text evidence="1">The sequence shown here is derived from an EMBL/GenBank/DDBJ whole genome shotgun (WGS) entry which is preliminary data.</text>
</comment>
<evidence type="ECO:0000313" key="2">
    <source>
        <dbReference type="Proteomes" id="UP001060085"/>
    </source>
</evidence>
<name>A0ACC0CE90_CATRO</name>